<dbReference type="EMBL" id="JYDI01003364">
    <property type="protein sequence ID" value="KRY24085.1"/>
    <property type="molecule type" value="Genomic_DNA"/>
</dbReference>
<dbReference type="Proteomes" id="UP000054653">
    <property type="component" value="Unassembled WGS sequence"/>
</dbReference>
<sequence>MFFTPFRRVQSGQNFPRVFQLIAPETGSII</sequence>
<comment type="caution">
    <text evidence="1">The sequence shown here is derived from an EMBL/GenBank/DDBJ whole genome shotgun (WGS) entry which is preliminary data.</text>
</comment>
<protein>
    <submittedName>
        <fullName evidence="1">Uncharacterized protein</fullName>
    </submittedName>
</protein>
<gene>
    <name evidence="1" type="ORF">T03_11770</name>
</gene>
<name>A0A0V1AGY3_TRIBR</name>
<reference evidence="1 2" key="1">
    <citation type="submission" date="2015-01" db="EMBL/GenBank/DDBJ databases">
        <title>Evolution of Trichinella species and genotypes.</title>
        <authorList>
            <person name="Korhonen P.K."/>
            <person name="Edoardo P."/>
            <person name="Giuseppe L.R."/>
            <person name="Gasser R.B."/>
        </authorList>
    </citation>
    <scope>NUCLEOTIDE SEQUENCE [LARGE SCALE GENOMIC DNA]</scope>
    <source>
        <strain evidence="1">ISS120</strain>
    </source>
</reference>
<evidence type="ECO:0000313" key="1">
    <source>
        <dbReference type="EMBL" id="KRY24085.1"/>
    </source>
</evidence>
<evidence type="ECO:0000313" key="2">
    <source>
        <dbReference type="Proteomes" id="UP000054653"/>
    </source>
</evidence>
<organism evidence="1 2">
    <name type="scientific">Trichinella britovi</name>
    <name type="common">Parasitic roundworm</name>
    <dbReference type="NCBI Taxonomy" id="45882"/>
    <lineage>
        <taxon>Eukaryota</taxon>
        <taxon>Metazoa</taxon>
        <taxon>Ecdysozoa</taxon>
        <taxon>Nematoda</taxon>
        <taxon>Enoplea</taxon>
        <taxon>Dorylaimia</taxon>
        <taxon>Trichinellida</taxon>
        <taxon>Trichinellidae</taxon>
        <taxon>Trichinella</taxon>
    </lineage>
</organism>
<accession>A0A0V1AGY3</accession>
<proteinExistence type="predicted"/>
<dbReference type="AlphaFoldDB" id="A0A0V1AGY3"/>
<keyword evidence="2" id="KW-1185">Reference proteome</keyword>